<dbReference type="AlphaFoldDB" id="A0AAN7MLM9"/>
<evidence type="ECO:0000313" key="1">
    <source>
        <dbReference type="EMBL" id="KAK4797271.1"/>
    </source>
</evidence>
<reference evidence="1 2" key="1">
    <citation type="journal article" date="2023" name="Hortic Res">
        <title>Pangenome of water caltrop reveals structural variations and asymmetric subgenome divergence after allopolyploidization.</title>
        <authorList>
            <person name="Zhang X."/>
            <person name="Chen Y."/>
            <person name="Wang L."/>
            <person name="Yuan Y."/>
            <person name="Fang M."/>
            <person name="Shi L."/>
            <person name="Lu R."/>
            <person name="Comes H.P."/>
            <person name="Ma Y."/>
            <person name="Chen Y."/>
            <person name="Huang G."/>
            <person name="Zhou Y."/>
            <person name="Zheng Z."/>
            <person name="Qiu Y."/>
        </authorList>
    </citation>
    <scope>NUCLEOTIDE SEQUENCE [LARGE SCALE GENOMIC DNA]</scope>
    <source>
        <strain evidence="1">F231</strain>
    </source>
</reference>
<sequence length="101" mass="11521">MRFSLTLEAEVGVVQLEIRPAGIPVQLGSSAFRIVLVHDQPDGLFHGGAQFGHNLNRPRASFHRHIDYNFRILIVSLCRKISFHPISSDYIYLLLRRPKPC</sequence>
<accession>A0AAN7MLM9</accession>
<comment type="caution">
    <text evidence="1">The sequence shown here is derived from an EMBL/GenBank/DDBJ whole genome shotgun (WGS) entry which is preliminary data.</text>
</comment>
<gene>
    <name evidence="1" type="ORF">SAY86_029597</name>
</gene>
<organism evidence="1 2">
    <name type="scientific">Trapa natans</name>
    <name type="common">Water chestnut</name>
    <dbReference type="NCBI Taxonomy" id="22666"/>
    <lineage>
        <taxon>Eukaryota</taxon>
        <taxon>Viridiplantae</taxon>
        <taxon>Streptophyta</taxon>
        <taxon>Embryophyta</taxon>
        <taxon>Tracheophyta</taxon>
        <taxon>Spermatophyta</taxon>
        <taxon>Magnoliopsida</taxon>
        <taxon>eudicotyledons</taxon>
        <taxon>Gunneridae</taxon>
        <taxon>Pentapetalae</taxon>
        <taxon>rosids</taxon>
        <taxon>malvids</taxon>
        <taxon>Myrtales</taxon>
        <taxon>Lythraceae</taxon>
        <taxon>Trapa</taxon>
    </lineage>
</organism>
<dbReference type="Proteomes" id="UP001346149">
    <property type="component" value="Unassembled WGS sequence"/>
</dbReference>
<keyword evidence="2" id="KW-1185">Reference proteome</keyword>
<protein>
    <submittedName>
        <fullName evidence="1">Uncharacterized protein</fullName>
    </submittedName>
</protein>
<evidence type="ECO:0000313" key="2">
    <source>
        <dbReference type="Proteomes" id="UP001346149"/>
    </source>
</evidence>
<name>A0AAN7MLM9_TRANT</name>
<dbReference type="EMBL" id="JAXQNO010000006">
    <property type="protein sequence ID" value="KAK4797271.1"/>
    <property type="molecule type" value="Genomic_DNA"/>
</dbReference>
<proteinExistence type="predicted"/>